<feature type="compositionally biased region" description="Basic and acidic residues" evidence="4">
    <location>
        <begin position="943"/>
        <end position="959"/>
    </location>
</feature>
<comment type="subcellular location">
    <subcellularLocation>
        <location evidence="1">Cytoplasm</location>
    </subcellularLocation>
</comment>
<feature type="compositionally biased region" description="Polar residues" evidence="4">
    <location>
        <begin position="1056"/>
        <end position="1072"/>
    </location>
</feature>
<evidence type="ECO:0000259" key="5">
    <source>
        <dbReference type="Pfam" id="PF07894"/>
    </source>
</evidence>
<dbReference type="PANTHER" id="PTHR16181:SF29">
    <property type="entry name" value="PROTEIN FAM83A-RELATED"/>
    <property type="match status" value="1"/>
</dbReference>
<dbReference type="Gene3D" id="3.30.870.10">
    <property type="entry name" value="Endonuclease Chain A"/>
    <property type="match status" value="1"/>
</dbReference>
<dbReference type="GO" id="GO:0005737">
    <property type="term" value="C:cytoplasm"/>
    <property type="evidence" value="ECO:0007669"/>
    <property type="project" value="UniProtKB-SubCell"/>
</dbReference>
<comment type="caution">
    <text evidence="6">The sequence shown here is derived from an EMBL/GenBank/DDBJ whole genome shotgun (WGS) entry which is preliminary data.</text>
</comment>
<feature type="compositionally biased region" description="Polar residues" evidence="4">
    <location>
        <begin position="538"/>
        <end position="547"/>
    </location>
</feature>
<feature type="compositionally biased region" description="Basic and acidic residues" evidence="4">
    <location>
        <begin position="556"/>
        <end position="572"/>
    </location>
</feature>
<evidence type="ECO:0000256" key="4">
    <source>
        <dbReference type="SAM" id="MobiDB-lite"/>
    </source>
</evidence>
<feature type="compositionally biased region" description="Polar residues" evidence="4">
    <location>
        <begin position="927"/>
        <end position="938"/>
    </location>
</feature>
<dbReference type="EMBL" id="JADWDJ010000006">
    <property type="protein sequence ID" value="KAG5279421.1"/>
    <property type="molecule type" value="Genomic_DNA"/>
</dbReference>
<feature type="region of interest" description="Disordered" evidence="4">
    <location>
        <begin position="508"/>
        <end position="700"/>
    </location>
</feature>
<evidence type="ECO:0000313" key="6">
    <source>
        <dbReference type="EMBL" id="KAG5279421.1"/>
    </source>
</evidence>
<dbReference type="FunFam" id="3.30.870.10:FF:000004">
    <property type="entry name" value="protein FAM83H isoform X2"/>
    <property type="match status" value="1"/>
</dbReference>
<feature type="compositionally biased region" description="Polar residues" evidence="4">
    <location>
        <begin position="635"/>
        <end position="656"/>
    </location>
</feature>
<name>A0AAV6H068_9TELE</name>
<accession>A0AAV6H068</accession>
<feature type="compositionally biased region" description="Basic and acidic residues" evidence="4">
    <location>
        <begin position="871"/>
        <end position="893"/>
    </location>
</feature>
<feature type="domain" description="Scaffolding anchor of CK1" evidence="5">
    <location>
        <begin position="16"/>
        <end position="286"/>
    </location>
</feature>
<evidence type="ECO:0000256" key="1">
    <source>
        <dbReference type="ARBA" id="ARBA00004496"/>
    </source>
</evidence>
<dbReference type="SUPFAM" id="SSF56024">
    <property type="entry name" value="Phospholipase D/nuclease"/>
    <property type="match status" value="1"/>
</dbReference>
<protein>
    <recommendedName>
        <fullName evidence="5">Scaffolding anchor of CK1 domain-containing protein</fullName>
    </recommendedName>
</protein>
<feature type="compositionally biased region" description="Basic and acidic residues" evidence="4">
    <location>
        <begin position="515"/>
        <end position="526"/>
    </location>
</feature>
<proteinExistence type="inferred from homology"/>
<reference evidence="6" key="1">
    <citation type="submission" date="2020-10" db="EMBL/GenBank/DDBJ databases">
        <title>Chromosome-scale genome assembly of the Allis shad, Alosa alosa.</title>
        <authorList>
            <person name="Margot Z."/>
            <person name="Christophe K."/>
            <person name="Cabau C."/>
            <person name="Louis A."/>
            <person name="Berthelot C."/>
            <person name="Parey E."/>
            <person name="Roest Crollius H."/>
            <person name="Montfort J."/>
            <person name="Robinson-Rechavi M."/>
            <person name="Bucao C."/>
            <person name="Bouchez O."/>
            <person name="Gislard M."/>
            <person name="Lluch J."/>
            <person name="Milhes M."/>
            <person name="Lampietro C."/>
            <person name="Lopez Roques C."/>
            <person name="Donnadieu C."/>
            <person name="Braasch I."/>
            <person name="Desvignes T."/>
            <person name="Postlethwait J."/>
            <person name="Bobe J."/>
            <person name="Guiguen Y."/>
        </authorList>
    </citation>
    <scope>NUCLEOTIDE SEQUENCE</scope>
    <source>
        <strain evidence="6">M-15738</strain>
        <tissue evidence="6">Blood</tissue>
    </source>
</reference>
<feature type="region of interest" description="Disordered" evidence="4">
    <location>
        <begin position="838"/>
        <end position="1072"/>
    </location>
</feature>
<feature type="compositionally biased region" description="Polar residues" evidence="4">
    <location>
        <begin position="894"/>
        <end position="903"/>
    </location>
</feature>
<dbReference type="InterPro" id="IPR012461">
    <property type="entry name" value="SACK1"/>
</dbReference>
<keyword evidence="3" id="KW-0963">Cytoplasm</keyword>
<keyword evidence="7" id="KW-1185">Reference proteome</keyword>
<feature type="compositionally biased region" description="Low complexity" evidence="4">
    <location>
        <begin position="664"/>
        <end position="675"/>
    </location>
</feature>
<dbReference type="Pfam" id="PF07894">
    <property type="entry name" value="SACK1"/>
    <property type="match status" value="1"/>
</dbReference>
<feature type="region of interest" description="Disordered" evidence="4">
    <location>
        <begin position="1081"/>
        <end position="1100"/>
    </location>
</feature>
<evidence type="ECO:0000313" key="7">
    <source>
        <dbReference type="Proteomes" id="UP000823561"/>
    </source>
</evidence>
<organism evidence="6 7">
    <name type="scientific">Alosa alosa</name>
    <name type="common">allis shad</name>
    <dbReference type="NCBI Taxonomy" id="278164"/>
    <lineage>
        <taxon>Eukaryota</taxon>
        <taxon>Metazoa</taxon>
        <taxon>Chordata</taxon>
        <taxon>Craniata</taxon>
        <taxon>Vertebrata</taxon>
        <taxon>Euteleostomi</taxon>
        <taxon>Actinopterygii</taxon>
        <taxon>Neopterygii</taxon>
        <taxon>Teleostei</taxon>
        <taxon>Clupei</taxon>
        <taxon>Clupeiformes</taxon>
        <taxon>Clupeoidei</taxon>
        <taxon>Clupeidae</taxon>
        <taxon>Alosa</taxon>
    </lineage>
</organism>
<evidence type="ECO:0000256" key="2">
    <source>
        <dbReference type="ARBA" id="ARBA00006937"/>
    </source>
</evidence>
<evidence type="ECO:0000256" key="3">
    <source>
        <dbReference type="ARBA" id="ARBA00022490"/>
    </source>
</evidence>
<feature type="compositionally biased region" description="Basic and acidic residues" evidence="4">
    <location>
        <begin position="983"/>
        <end position="1007"/>
    </location>
</feature>
<gene>
    <name evidence="6" type="ORF">AALO_G00077610</name>
</gene>
<dbReference type="GO" id="GO:0007165">
    <property type="term" value="P:signal transduction"/>
    <property type="evidence" value="ECO:0007669"/>
    <property type="project" value="TreeGrafter"/>
</dbReference>
<feature type="region of interest" description="Disordered" evidence="4">
    <location>
        <begin position="737"/>
        <end position="757"/>
    </location>
</feature>
<dbReference type="InterPro" id="IPR050944">
    <property type="entry name" value="FAM83"/>
</dbReference>
<comment type="similarity">
    <text evidence="2">Belongs to the FAM83 family.</text>
</comment>
<sequence>MALSQIQCMDNEHINPRITESKPEFLYSEEQRIALETLFQDGPAAYAAYLKAQDMRGFLSDHELEYLTTTVTVYNPGGITGHTQINEAGEDSNVPSEYWPDRSDHSLCELELGWPDVTAYRGVTRATVYAHPPMDGQPHIKEVIRKTITQAQKVIGIVMDLFTDVDIFKDLLDMSYRRRVAVYILLDATGVPHFLQMCQRAGMHKGHLKNLRVTCTRGTEFYTRSSKKVCGVVSQKFMFVDGDKSVSGSYSYTWTASRLDRSVVTMLTGQAVETFDRLFRDLYFTSGAVNLSSVKLDEEPEVEPLQQSIQNPQVAAALARKMYSAKYALVSNSSLKSTGTYSGRNSSGNAKQLPKYFRQPRLLEEPRIHPGLVDMQRANMMNYLPTWPEPDPPSDVIGIINIRDSSKPFQAHLMRSELFETSQAIRFKEPFHMPEEPLPEKATPRSRLELADLLSSVQPLKTKGEGLRIADLIAQAPLRPQHDQDSVLTPPIGNPRMVPLNVINECESDTAGVNGDKEPQGPKDLHSAPGCGAKPEQPRSTASNKPNRGTEGPDSDTEKTRAMDTGIDRTDSKSNVNDSRAQSAKNSSMSDKHVQCNGNVPVKSKSSVHVNGPHTHSENAHIRNGNQQTDKKHTQSSNTAKETTILSMTIGDTNTKSKQHKCENNNLNGINNHQNGMKEPILSQPPISGQNENSTQKTELQNNHLWPEDTSQTGTHLNPKIGQKQDMVERHVNHLKAERNGTASVVSQNEYDENSLRAKEKASQQTLQERNSKLEVMQQDLGSQCEKAGSQLNSSELKERKEETELTSNNKRHALSAKEGKNTCQDTQLVPEEVLFISEEDDEQKEMSLAVQNKPRGLEKKKEQAAVPDVWQKRSDSSPKSKRDQAMKTEGKHSGQSNGKVESTTTTMATATTRSNTAKQVDRKGHQQLSHGITTCNLAASKVRHEAGRQLREKVEKSHYTSTPDIARQLKAESRSGACLQVSRKEGCQTPAPRDKPGQERDRDLQERNAQGQARPKTESDGKKLYRASPNPGSRTPLASRTEGPAKSPAVKPDSTPATAMTTTPVKSSSKYFQGKVFSSTKTSATSALPPDQVASTSTASLDRPELVCQVAGQANSPVGQYTSALDKLKHSNSTSKSPLLLQRLLPLRSLKERMTRTPSQKKLTTVGVKDAV</sequence>
<feature type="compositionally biased region" description="Polar residues" evidence="4">
    <location>
        <begin position="685"/>
        <end position="700"/>
    </location>
</feature>
<feature type="compositionally biased region" description="Polar residues" evidence="4">
    <location>
        <begin position="573"/>
        <end position="589"/>
    </location>
</feature>
<dbReference type="AlphaFoldDB" id="A0AAV6H068"/>
<feature type="compositionally biased region" description="Low complexity" evidence="4">
    <location>
        <begin position="904"/>
        <end position="918"/>
    </location>
</feature>
<dbReference type="PANTHER" id="PTHR16181">
    <property type="entry name" value="PROTEIN FAM83A-RELATED"/>
    <property type="match status" value="1"/>
</dbReference>
<feature type="region of interest" description="Disordered" evidence="4">
    <location>
        <begin position="781"/>
        <end position="824"/>
    </location>
</feature>
<dbReference type="Proteomes" id="UP000823561">
    <property type="component" value="Chromosome 6"/>
</dbReference>
<dbReference type="GO" id="GO:0019901">
    <property type="term" value="F:protein kinase binding"/>
    <property type="evidence" value="ECO:0007669"/>
    <property type="project" value="TreeGrafter"/>
</dbReference>